<keyword evidence="2" id="KW-0472">Membrane</keyword>
<dbReference type="Gene3D" id="2.40.170.20">
    <property type="entry name" value="TonB-dependent receptor, beta-barrel domain"/>
    <property type="match status" value="1"/>
</dbReference>
<dbReference type="SUPFAM" id="SSF56935">
    <property type="entry name" value="Porins"/>
    <property type="match status" value="1"/>
</dbReference>
<keyword evidence="3" id="KW-0998">Cell outer membrane</keyword>
<name>A0A4Q7YYM6_9BACT</name>
<evidence type="ECO:0000256" key="1">
    <source>
        <dbReference type="ARBA" id="ARBA00004442"/>
    </source>
</evidence>
<feature type="domain" description="TonB-dependent transporter Oar-like beta-barrel" evidence="4">
    <location>
        <begin position="271"/>
        <end position="1090"/>
    </location>
</feature>
<dbReference type="Gene3D" id="2.170.130.10">
    <property type="entry name" value="TonB-dependent receptor, plug domain"/>
    <property type="match status" value="1"/>
</dbReference>
<dbReference type="SUPFAM" id="SSF49452">
    <property type="entry name" value="Starch-binding domain-like"/>
    <property type="match status" value="1"/>
</dbReference>
<dbReference type="GO" id="GO:0030246">
    <property type="term" value="F:carbohydrate binding"/>
    <property type="evidence" value="ECO:0007669"/>
    <property type="project" value="InterPro"/>
</dbReference>
<dbReference type="InterPro" id="IPR057601">
    <property type="entry name" value="Oar-like_b-barrel"/>
</dbReference>
<comment type="subcellular location">
    <subcellularLocation>
        <location evidence="1">Cell outer membrane</location>
    </subcellularLocation>
</comment>
<evidence type="ECO:0000313" key="6">
    <source>
        <dbReference type="Proteomes" id="UP000292958"/>
    </source>
</evidence>
<dbReference type="AlphaFoldDB" id="A0A4Q7YYM6"/>
<evidence type="ECO:0000256" key="2">
    <source>
        <dbReference type="ARBA" id="ARBA00023136"/>
    </source>
</evidence>
<evidence type="ECO:0000259" key="4">
    <source>
        <dbReference type="Pfam" id="PF25183"/>
    </source>
</evidence>
<organism evidence="5 6">
    <name type="scientific">Edaphobacter modestus</name>
    <dbReference type="NCBI Taxonomy" id="388466"/>
    <lineage>
        <taxon>Bacteria</taxon>
        <taxon>Pseudomonadati</taxon>
        <taxon>Acidobacteriota</taxon>
        <taxon>Terriglobia</taxon>
        <taxon>Terriglobales</taxon>
        <taxon>Acidobacteriaceae</taxon>
        <taxon>Edaphobacter</taxon>
    </lineage>
</organism>
<dbReference type="Proteomes" id="UP000292958">
    <property type="component" value="Unassembled WGS sequence"/>
</dbReference>
<evidence type="ECO:0000313" key="5">
    <source>
        <dbReference type="EMBL" id="RZU43092.1"/>
    </source>
</evidence>
<proteinExistence type="predicted"/>
<dbReference type="InterPro" id="IPR037066">
    <property type="entry name" value="Plug_dom_sf"/>
</dbReference>
<keyword evidence="5" id="KW-0121">Carboxypeptidase</keyword>
<dbReference type="Pfam" id="PF25183">
    <property type="entry name" value="OMP_b-brl_4"/>
    <property type="match status" value="1"/>
</dbReference>
<dbReference type="EMBL" id="SHKW01000001">
    <property type="protein sequence ID" value="RZU43092.1"/>
    <property type="molecule type" value="Genomic_DNA"/>
</dbReference>
<comment type="caution">
    <text evidence="5">The sequence shown here is derived from an EMBL/GenBank/DDBJ whole genome shotgun (WGS) entry which is preliminary data.</text>
</comment>
<dbReference type="Pfam" id="PF13620">
    <property type="entry name" value="CarboxypepD_reg"/>
    <property type="match status" value="1"/>
</dbReference>
<dbReference type="GO" id="GO:0009279">
    <property type="term" value="C:cell outer membrane"/>
    <property type="evidence" value="ECO:0007669"/>
    <property type="project" value="UniProtKB-SubCell"/>
</dbReference>
<protein>
    <submittedName>
        <fullName evidence="5">Carboxypeptidase family protein</fullName>
    </submittedName>
</protein>
<evidence type="ECO:0000256" key="3">
    <source>
        <dbReference type="ARBA" id="ARBA00023237"/>
    </source>
</evidence>
<accession>A0A4Q7YYM6</accession>
<sequence length="1097" mass="119030">MRNKASMWNRKVTANENAIFRIARLASVTLIMATGPVVTSSLVTLPAFGQASSSSDAVGRVTDSTGATVPGATVHLTNNATGADRSATTNDGGDWSIPNLPPANYRLRVEKEGFKSSTIPSLDVEIGKTANGSVTLSVGERTETVEVSTLPAQLQTTEATVGQVIDQKQITDLPLNGRNVLQLATLAPGVSPPQTGQTGSPGRFGTRSLFITVDGGRGSSTNYVLDGTYIRSVRFNNMSIQPNVDTIQEFNLLRNSFSTEYGQGQAVVSMVTKSGSNQIHGSAYEFARNSVFDARNYFSNTGAKPDFTRHQYGGTVGFPIIKDRLFVFGGYEGLRTNRSTPQFGNFPTPAQLGTPDPSNTLAQVTNPTIPVPNIDPNISGGNNYVNYQTTTDNYDQYTIRADQSLSQRNQLFERYVDFNSNQFLPSVQGGINNTLIGRNAVLGHTFLVTPNIVNEARVGYNMYFNFENGVGYQPGTNFAALEGLKFVTGLTDPTQYGRANVTIQGFTNTFDNITNQGGNENIISVGDSLSLVKGKHTLKFGFQYQNRRVVLLADNNGNGAFTFGPCTAATSTSNGACDPALKINPATGLLYTALENYRRGYCTASCNGNYGTTRGHYRDNTYGAFISDVWQLGHGLTVNAGLRWEYNSPFVEQNGLEGTLDPTLGKIKYSKVPAFIPQAFLPYVVTDSTYSPGILQPRRKGFGPRLGVAYEAHPGTVFRVGGGIFFDNTNTNELQFTRYAAPLYYQQSLSNIFVQNAFPDPTLGSAGLPAPFSINPNNSMPYTYEWTASVQQDLGHGLIFELAYTASATRKLWKRYDQNMDSLFPGYTSSGGSNTTNVGVRPFPQFQHGVLTSRNAATANFNGLSVKAEKRVKNGFYFLSSYQWSKNLDNNSGEVEANDTSYATDFGFDYSYARFDVPHRAVMSGGYELPFGRGHAMLQKGVGNVLAGGWSIQPAVQLRSGYPFSVSRSGATFGTYTPGRVNLAPGRTIASAVRRNPSPNNWFDPSAFVDPGPTLQGNVTRNVLRGPGTAQVDFSAIKSFRIFERINTQFRAEAYNIINHPIFAQPQANISTTSTVGKISATSGDNRSIQLAVKVMF</sequence>
<dbReference type="Gene3D" id="2.60.40.1120">
    <property type="entry name" value="Carboxypeptidase-like, regulatory domain"/>
    <property type="match status" value="1"/>
</dbReference>
<dbReference type="InterPro" id="IPR013784">
    <property type="entry name" value="Carb-bd-like_fold"/>
</dbReference>
<keyword evidence="5" id="KW-0378">Hydrolase</keyword>
<dbReference type="InterPro" id="IPR036942">
    <property type="entry name" value="Beta-barrel_TonB_sf"/>
</dbReference>
<dbReference type="GO" id="GO:0004180">
    <property type="term" value="F:carboxypeptidase activity"/>
    <property type="evidence" value="ECO:0007669"/>
    <property type="project" value="UniProtKB-KW"/>
</dbReference>
<keyword evidence="5" id="KW-0645">Protease</keyword>
<keyword evidence="6" id="KW-1185">Reference proteome</keyword>
<reference evidence="5 6" key="1">
    <citation type="submission" date="2019-02" db="EMBL/GenBank/DDBJ databases">
        <title>Genomic Encyclopedia of Archaeal and Bacterial Type Strains, Phase II (KMG-II): from individual species to whole genera.</title>
        <authorList>
            <person name="Goeker M."/>
        </authorList>
    </citation>
    <scope>NUCLEOTIDE SEQUENCE [LARGE SCALE GENOMIC DNA]</scope>
    <source>
        <strain evidence="5 6">DSM 18101</strain>
    </source>
</reference>
<gene>
    <name evidence="5" type="ORF">BDD14_4715</name>
</gene>